<evidence type="ECO:0000259" key="3">
    <source>
        <dbReference type="Pfam" id="PF02230"/>
    </source>
</evidence>
<evidence type="ECO:0000313" key="5">
    <source>
        <dbReference type="Proteomes" id="UP001350748"/>
    </source>
</evidence>
<comment type="caution">
    <text evidence="4">The sequence shown here is derived from an EMBL/GenBank/DDBJ whole genome shotgun (WGS) entry which is preliminary data.</text>
</comment>
<dbReference type="EMBL" id="JAZHYN010000001">
    <property type="protein sequence ID" value="MEF3365064.1"/>
    <property type="molecule type" value="Genomic_DNA"/>
</dbReference>
<keyword evidence="5" id="KW-1185">Reference proteome</keyword>
<evidence type="ECO:0000256" key="1">
    <source>
        <dbReference type="ARBA" id="ARBA00006499"/>
    </source>
</evidence>
<protein>
    <submittedName>
        <fullName evidence="4">Dienelactone hydrolase family protein</fullName>
    </submittedName>
</protein>
<dbReference type="InterPro" id="IPR050565">
    <property type="entry name" value="LYPA1-2/EST-like"/>
</dbReference>
<keyword evidence="2 4" id="KW-0378">Hydrolase</keyword>
<feature type="domain" description="Phospholipase/carboxylesterase/thioesterase" evidence="3">
    <location>
        <begin position="18"/>
        <end position="212"/>
    </location>
</feature>
<gene>
    <name evidence="4" type="ORF">V3H18_00795</name>
</gene>
<proteinExistence type="inferred from homology"/>
<evidence type="ECO:0000256" key="2">
    <source>
        <dbReference type="ARBA" id="ARBA00022801"/>
    </source>
</evidence>
<dbReference type="SUPFAM" id="SSF53474">
    <property type="entry name" value="alpha/beta-Hydrolases"/>
    <property type="match status" value="1"/>
</dbReference>
<accession>A0ABU7XD33</accession>
<reference evidence="4 5" key="1">
    <citation type="submission" date="2024-02" db="EMBL/GenBank/DDBJ databases">
        <authorList>
            <person name="Grouzdev D."/>
        </authorList>
    </citation>
    <scope>NUCLEOTIDE SEQUENCE [LARGE SCALE GENOMIC DNA]</scope>
    <source>
        <strain evidence="4 5">9N</strain>
    </source>
</reference>
<dbReference type="InterPro" id="IPR029058">
    <property type="entry name" value="AB_hydrolase_fold"/>
</dbReference>
<dbReference type="Pfam" id="PF02230">
    <property type="entry name" value="Abhydrolase_2"/>
    <property type="match status" value="1"/>
</dbReference>
<organism evidence="4 5">
    <name type="scientific">Methylocystis borbori</name>
    <dbReference type="NCBI Taxonomy" id="3118750"/>
    <lineage>
        <taxon>Bacteria</taxon>
        <taxon>Pseudomonadati</taxon>
        <taxon>Pseudomonadota</taxon>
        <taxon>Alphaproteobacteria</taxon>
        <taxon>Hyphomicrobiales</taxon>
        <taxon>Methylocystaceae</taxon>
        <taxon>Methylocystis</taxon>
    </lineage>
</organism>
<evidence type="ECO:0000313" key="4">
    <source>
        <dbReference type="EMBL" id="MEF3365064.1"/>
    </source>
</evidence>
<dbReference type="Proteomes" id="UP001350748">
    <property type="component" value="Unassembled WGS sequence"/>
</dbReference>
<dbReference type="Gene3D" id="3.40.50.1820">
    <property type="entry name" value="alpha/beta hydrolase"/>
    <property type="match status" value="1"/>
</dbReference>
<name>A0ABU7XD33_9HYPH</name>
<dbReference type="InterPro" id="IPR003140">
    <property type="entry name" value="PLipase/COase/thioEstase"/>
</dbReference>
<sequence>MTAIVEGPRIAALSCGKPAFLVVLLHGPGADGEAIVNQALNWAPTMPKADFLAAEAPFPAASGGRQWFDTTDWSPAGLNDAIRAVGPLLDQFLDEALARRRLPDSHLALVGFSHGAMLALHVGLRRQNQMAALVAFSGALYDEETLQNEMRSKPPVLMIHGEEDPIVPFSAMTATKERLKAQGVPVKSMRRPGLGHEMDDDGVIAAGDFLTALVVHKPAAHAEDHDHDHDHDDHS</sequence>
<comment type="similarity">
    <text evidence="1">Belongs to the AB hydrolase superfamily. AB hydrolase 2 family.</text>
</comment>
<dbReference type="GO" id="GO:0016787">
    <property type="term" value="F:hydrolase activity"/>
    <property type="evidence" value="ECO:0007669"/>
    <property type="project" value="UniProtKB-KW"/>
</dbReference>
<dbReference type="PANTHER" id="PTHR10655">
    <property type="entry name" value="LYSOPHOSPHOLIPASE-RELATED"/>
    <property type="match status" value="1"/>
</dbReference>
<dbReference type="RefSeq" id="WP_332079959.1">
    <property type="nucleotide sequence ID" value="NZ_JAZHYN010000001.1"/>
</dbReference>
<dbReference type="PANTHER" id="PTHR10655:SF17">
    <property type="entry name" value="LYSOPHOSPHOLIPASE-LIKE PROTEIN 1"/>
    <property type="match status" value="1"/>
</dbReference>